<dbReference type="Proteomes" id="UP000886520">
    <property type="component" value="Chromosome 15"/>
</dbReference>
<comment type="caution">
    <text evidence="3">The sequence shown here is derived from an EMBL/GenBank/DDBJ whole genome shotgun (WGS) entry which is preliminary data.</text>
</comment>
<dbReference type="Gene3D" id="3.40.140.10">
    <property type="entry name" value="Cytidine Deaminase, domain 2"/>
    <property type="match status" value="1"/>
</dbReference>
<proteinExistence type="predicted"/>
<dbReference type="InterPro" id="IPR050242">
    <property type="entry name" value="JAMM_MPN+_peptidase_M67A"/>
</dbReference>
<accession>A0A9D4UKE6</accession>
<keyword evidence="4" id="KW-1185">Reference proteome</keyword>
<feature type="region of interest" description="Disordered" evidence="1">
    <location>
        <begin position="294"/>
        <end position="331"/>
    </location>
</feature>
<protein>
    <recommendedName>
        <fullName evidence="2">BRCC36 C-terminal helical domain-containing protein</fullName>
    </recommendedName>
</protein>
<name>A0A9D4UKE6_ADICA</name>
<dbReference type="InterPro" id="IPR040749">
    <property type="entry name" value="BRCC36_C"/>
</dbReference>
<feature type="domain" description="BRCC36 C-terminal helical" evidence="2">
    <location>
        <begin position="205"/>
        <end position="288"/>
    </location>
</feature>
<dbReference type="Pfam" id="PF18110">
    <property type="entry name" value="BRCC36_C"/>
    <property type="match status" value="1"/>
</dbReference>
<organism evidence="3 4">
    <name type="scientific">Adiantum capillus-veneris</name>
    <name type="common">Maidenhair fern</name>
    <dbReference type="NCBI Taxonomy" id="13818"/>
    <lineage>
        <taxon>Eukaryota</taxon>
        <taxon>Viridiplantae</taxon>
        <taxon>Streptophyta</taxon>
        <taxon>Embryophyta</taxon>
        <taxon>Tracheophyta</taxon>
        <taxon>Polypodiopsida</taxon>
        <taxon>Polypodiidae</taxon>
        <taxon>Polypodiales</taxon>
        <taxon>Pteridineae</taxon>
        <taxon>Pteridaceae</taxon>
        <taxon>Vittarioideae</taxon>
        <taxon>Adiantum</taxon>
    </lineage>
</organism>
<gene>
    <name evidence="3" type="ORF">GOP47_0015839</name>
</gene>
<sequence length="331" mass="36498">MDVSSYCFQNVKTQGMYQLLDPGFLGLIFSCFNEDANKVGRIQATAFQASSGWQRNNIQKSFHQVSSSVQDVSSDTEKDIQRTPAVSSSSLPSNSADIAIVNEPTKGSNGTESDVAESEEHFLDAGFEVRKDGMNNLGIELPGLHENTGQTALGVKDMDSFDLTEGMQEAMHLSNLEMSGAEFTRKVVPFEVVPGATLAKVDFPLSSLVSLQKILFDEEQAAYNLSLSQSRRNGKLHPLTSIHHSATYQASLCKLMEYCLSPVLSSLWDRLQENNIRLSLLKEESMNLNLQMLSKGTRQSVHSQRRTPGSVGRGSAYSSFPERSQRDSRRG</sequence>
<dbReference type="PANTHER" id="PTHR10410">
    <property type="entry name" value="EUKARYOTIC TRANSLATION INITIATION FACTOR 3 -RELATED"/>
    <property type="match status" value="1"/>
</dbReference>
<feature type="compositionally biased region" description="Low complexity" evidence="1">
    <location>
        <begin position="64"/>
        <end position="73"/>
    </location>
</feature>
<evidence type="ECO:0000256" key="1">
    <source>
        <dbReference type="SAM" id="MobiDB-lite"/>
    </source>
</evidence>
<evidence type="ECO:0000259" key="2">
    <source>
        <dbReference type="Pfam" id="PF18110"/>
    </source>
</evidence>
<dbReference type="EMBL" id="JABFUD020000015">
    <property type="protein sequence ID" value="KAI5069538.1"/>
    <property type="molecule type" value="Genomic_DNA"/>
</dbReference>
<dbReference type="OrthoDB" id="446074at2759"/>
<evidence type="ECO:0000313" key="3">
    <source>
        <dbReference type="EMBL" id="KAI5069538.1"/>
    </source>
</evidence>
<dbReference type="AlphaFoldDB" id="A0A9D4UKE6"/>
<reference evidence="3" key="1">
    <citation type="submission" date="2021-01" db="EMBL/GenBank/DDBJ databases">
        <title>Adiantum capillus-veneris genome.</title>
        <authorList>
            <person name="Fang Y."/>
            <person name="Liao Q."/>
        </authorList>
    </citation>
    <scope>NUCLEOTIDE SEQUENCE</scope>
    <source>
        <strain evidence="3">H3</strain>
        <tissue evidence="3">Leaf</tissue>
    </source>
</reference>
<feature type="region of interest" description="Disordered" evidence="1">
    <location>
        <begin position="64"/>
        <end position="117"/>
    </location>
</feature>
<evidence type="ECO:0000313" key="4">
    <source>
        <dbReference type="Proteomes" id="UP000886520"/>
    </source>
</evidence>